<feature type="region of interest" description="Disordered" evidence="1">
    <location>
        <begin position="349"/>
        <end position="387"/>
    </location>
</feature>
<evidence type="ECO:0008006" key="4">
    <source>
        <dbReference type="Google" id="ProtNLM"/>
    </source>
</evidence>
<dbReference type="EMBL" id="JANQDX010000001">
    <property type="protein sequence ID" value="KAL0928192.1"/>
    <property type="molecule type" value="Genomic_DNA"/>
</dbReference>
<organism evidence="2 3">
    <name type="scientific">Dendrobium thyrsiflorum</name>
    <name type="common">Pinecone-like raceme dendrobium</name>
    <name type="synonym">Orchid</name>
    <dbReference type="NCBI Taxonomy" id="117978"/>
    <lineage>
        <taxon>Eukaryota</taxon>
        <taxon>Viridiplantae</taxon>
        <taxon>Streptophyta</taxon>
        <taxon>Embryophyta</taxon>
        <taxon>Tracheophyta</taxon>
        <taxon>Spermatophyta</taxon>
        <taxon>Magnoliopsida</taxon>
        <taxon>Liliopsida</taxon>
        <taxon>Asparagales</taxon>
        <taxon>Orchidaceae</taxon>
        <taxon>Epidendroideae</taxon>
        <taxon>Malaxideae</taxon>
        <taxon>Dendrobiinae</taxon>
        <taxon>Dendrobium</taxon>
    </lineage>
</organism>
<feature type="compositionally biased region" description="Basic and acidic residues" evidence="1">
    <location>
        <begin position="351"/>
        <end position="376"/>
    </location>
</feature>
<proteinExistence type="predicted"/>
<dbReference type="Proteomes" id="UP001552299">
    <property type="component" value="Unassembled WGS sequence"/>
</dbReference>
<dbReference type="PANTHER" id="PTHR47481:SF22">
    <property type="entry name" value="RETROTRANSPOSON GAG DOMAIN-CONTAINING PROTEIN"/>
    <property type="match status" value="1"/>
</dbReference>
<keyword evidence="3" id="KW-1185">Reference proteome</keyword>
<feature type="compositionally biased region" description="Low complexity" evidence="1">
    <location>
        <begin position="15"/>
        <end position="24"/>
    </location>
</feature>
<feature type="compositionally biased region" description="Basic and acidic residues" evidence="1">
    <location>
        <begin position="1"/>
        <end position="11"/>
    </location>
</feature>
<comment type="caution">
    <text evidence="2">The sequence shown here is derived from an EMBL/GenBank/DDBJ whole genome shotgun (WGS) entry which is preliminary data.</text>
</comment>
<protein>
    <recommendedName>
        <fullName evidence="4">Retrovirus-related Pol polyprotein from transposon TNT 1-94</fullName>
    </recommendedName>
</protein>
<name>A0ABD0W632_DENTH</name>
<dbReference type="PANTHER" id="PTHR47481">
    <property type="match status" value="1"/>
</dbReference>
<sequence>MVSKRVRDPTTRKMVQSSSSQVRDSVQEDLDDGNSVPASLKFLISNIKNIVPTQLSSDNYAIWRSRVLKLLRANGFSLFLEATAEPPSRLMQTPDGLTVTNPKYNQWLLIDQNLATTLCSTIAPSILPYVLHLESCSAIWSTVEQRLQATNRSCVIQLKNELHNISMKNLAMVQYLIEIKNSVNKISAAGSNIDAEDIILYTLNGLPPTYNAFKTYIRTMLNPISLEDLYSLLISEEINIQAESSRNNNLPNPNLALYSYRGSGRRGRANSNTSKALVATMEENNLDWYLDSGASSHLMNDLNKLNNPASYQGSDNVQVGNGNSLSIAHTVNGILPTPSQNLRILLLPPRVGREPGSDANDRLPRATKEPRQKLEEDNGNLAWSNHF</sequence>
<feature type="region of interest" description="Disordered" evidence="1">
    <location>
        <begin position="1"/>
        <end position="32"/>
    </location>
</feature>
<gene>
    <name evidence="2" type="ORF">M5K25_000062</name>
</gene>
<reference evidence="2 3" key="1">
    <citation type="journal article" date="2024" name="Plant Biotechnol. J.">
        <title>Dendrobium thyrsiflorum genome and its molecular insights into genes involved in important horticultural traits.</title>
        <authorList>
            <person name="Chen B."/>
            <person name="Wang J.Y."/>
            <person name="Zheng P.J."/>
            <person name="Li K.L."/>
            <person name="Liang Y.M."/>
            <person name="Chen X.F."/>
            <person name="Zhang C."/>
            <person name="Zhao X."/>
            <person name="He X."/>
            <person name="Zhang G.Q."/>
            <person name="Liu Z.J."/>
            <person name="Xu Q."/>
        </authorList>
    </citation>
    <scope>NUCLEOTIDE SEQUENCE [LARGE SCALE GENOMIC DNA]</scope>
    <source>
        <strain evidence="2">GZMU011</strain>
    </source>
</reference>
<evidence type="ECO:0000256" key="1">
    <source>
        <dbReference type="SAM" id="MobiDB-lite"/>
    </source>
</evidence>
<evidence type="ECO:0000313" key="3">
    <source>
        <dbReference type="Proteomes" id="UP001552299"/>
    </source>
</evidence>
<evidence type="ECO:0000313" key="2">
    <source>
        <dbReference type="EMBL" id="KAL0928192.1"/>
    </source>
</evidence>
<accession>A0ABD0W632</accession>
<dbReference type="Pfam" id="PF14223">
    <property type="entry name" value="Retrotran_gag_2"/>
    <property type="match status" value="1"/>
</dbReference>
<dbReference type="AlphaFoldDB" id="A0ABD0W632"/>